<accession>A0AA41ZAL6</accession>
<dbReference type="InterPro" id="IPR013424">
    <property type="entry name" value="Ice-binding_C"/>
</dbReference>
<dbReference type="EMBL" id="JANFAV010000001">
    <property type="protein sequence ID" value="MCW6533171.1"/>
    <property type="molecule type" value="Genomic_DNA"/>
</dbReference>
<keyword evidence="1" id="KW-0732">Signal</keyword>
<evidence type="ECO:0000259" key="2">
    <source>
        <dbReference type="Pfam" id="PF07589"/>
    </source>
</evidence>
<dbReference type="NCBIfam" id="TIGR02595">
    <property type="entry name" value="PEP_CTERM"/>
    <property type="match status" value="1"/>
</dbReference>
<protein>
    <submittedName>
        <fullName evidence="3">PEPxxWA-CTERM sorting domain-containing protein</fullName>
    </submittedName>
</protein>
<evidence type="ECO:0000313" key="3">
    <source>
        <dbReference type="EMBL" id="MCW6533171.1"/>
    </source>
</evidence>
<gene>
    <name evidence="3" type="ORF">NEE01_00080</name>
</gene>
<evidence type="ECO:0000256" key="1">
    <source>
        <dbReference type="SAM" id="SignalP"/>
    </source>
</evidence>
<feature type="signal peptide" evidence="1">
    <location>
        <begin position="1"/>
        <end position="24"/>
    </location>
</feature>
<reference evidence="3" key="1">
    <citation type="submission" date="2022-06" db="EMBL/GenBank/DDBJ databases">
        <title>Sphingomonas sp. nov. isolated from rhizosphere soil of tomato.</title>
        <authorList>
            <person name="Dong H."/>
            <person name="Gao R."/>
        </authorList>
    </citation>
    <scope>NUCLEOTIDE SEQUENCE</scope>
    <source>
        <strain evidence="3">MMSM24</strain>
    </source>
</reference>
<proteinExistence type="predicted"/>
<dbReference type="NCBIfam" id="NF035944">
    <property type="entry name" value="PEPxxWA-CTERM"/>
    <property type="match status" value="1"/>
</dbReference>
<dbReference type="AlphaFoldDB" id="A0AA41ZAL6"/>
<dbReference type="RefSeq" id="WP_179514515.1">
    <property type="nucleotide sequence ID" value="NZ_JANFAV010000001.1"/>
</dbReference>
<dbReference type="Pfam" id="PF07589">
    <property type="entry name" value="PEP-CTERM"/>
    <property type="match status" value="1"/>
</dbReference>
<feature type="chain" id="PRO_5041353587" evidence="1">
    <location>
        <begin position="25"/>
        <end position="189"/>
    </location>
</feature>
<comment type="caution">
    <text evidence="3">The sequence shown here is derived from an EMBL/GenBank/DDBJ whole genome shotgun (WGS) entry which is preliminary data.</text>
</comment>
<evidence type="ECO:0000313" key="4">
    <source>
        <dbReference type="Proteomes" id="UP001165565"/>
    </source>
</evidence>
<dbReference type="Proteomes" id="UP001165565">
    <property type="component" value="Unassembled WGS sequence"/>
</dbReference>
<sequence length="189" mass="18909">MKSFKFALLAAGVTLGALATSAEAATCLTSDVSGASSCSGYVAGNIFSNGGGNPNTVTSMLSGLGFDASGIDFGALYSNTGLKLSNLGGATTLSFGGAPELFGETFIGIHWGGQGGGQSAIYKLDLTNPASVIEILGKNPGGTSNAVLFSTTPFNPGGVPEPATWALMIMGFGLVGATMRHRRAKVSFA</sequence>
<keyword evidence="4" id="KW-1185">Reference proteome</keyword>
<name>A0AA41ZAL6_9SPHN</name>
<feature type="domain" description="Ice-binding protein C-terminal" evidence="2">
    <location>
        <begin position="159"/>
        <end position="183"/>
    </location>
</feature>
<organism evidence="3 4">
    <name type="scientific">Sphingomonas lycopersici</name>
    <dbReference type="NCBI Taxonomy" id="2951807"/>
    <lineage>
        <taxon>Bacteria</taxon>
        <taxon>Pseudomonadati</taxon>
        <taxon>Pseudomonadota</taxon>
        <taxon>Alphaproteobacteria</taxon>
        <taxon>Sphingomonadales</taxon>
        <taxon>Sphingomonadaceae</taxon>
        <taxon>Sphingomonas</taxon>
    </lineage>
</organism>